<keyword evidence="4" id="KW-1185">Reference proteome</keyword>
<dbReference type="Gene3D" id="3.40.50.1820">
    <property type="entry name" value="alpha/beta hydrolase"/>
    <property type="match status" value="1"/>
</dbReference>
<dbReference type="GO" id="GO:0006629">
    <property type="term" value="P:lipid metabolic process"/>
    <property type="evidence" value="ECO:0007669"/>
    <property type="project" value="InterPro"/>
</dbReference>
<reference evidence="4" key="1">
    <citation type="journal article" date="2023" name="Commun. Biol.">
        <title>Genome analysis of Parmales, the sister group of diatoms, reveals the evolutionary specialization of diatoms from phago-mixotrophs to photoautotrophs.</title>
        <authorList>
            <person name="Ban H."/>
            <person name="Sato S."/>
            <person name="Yoshikawa S."/>
            <person name="Yamada K."/>
            <person name="Nakamura Y."/>
            <person name="Ichinomiya M."/>
            <person name="Sato N."/>
            <person name="Blanc-Mathieu R."/>
            <person name="Endo H."/>
            <person name="Kuwata A."/>
            <person name="Ogata H."/>
        </authorList>
    </citation>
    <scope>NUCLEOTIDE SEQUENCE [LARGE SCALE GENOMIC DNA]</scope>
    <source>
        <strain evidence="4">NIES 3699</strain>
    </source>
</reference>
<dbReference type="Proteomes" id="UP001165160">
    <property type="component" value="Unassembled WGS sequence"/>
</dbReference>
<dbReference type="EMBL" id="BRXX01000397">
    <property type="protein sequence ID" value="GMI09354.1"/>
    <property type="molecule type" value="Genomic_DNA"/>
</dbReference>
<accession>A0A9W7FBX8</accession>
<feature type="domain" description="Fungal lipase-type" evidence="2">
    <location>
        <begin position="236"/>
        <end position="314"/>
    </location>
</feature>
<dbReference type="SUPFAM" id="SSF53474">
    <property type="entry name" value="alpha/beta-Hydrolases"/>
    <property type="match status" value="1"/>
</dbReference>
<evidence type="ECO:0000313" key="4">
    <source>
        <dbReference type="Proteomes" id="UP001165160"/>
    </source>
</evidence>
<comment type="caution">
    <text evidence="3">The sequence shown here is derived from an EMBL/GenBank/DDBJ whole genome shotgun (WGS) entry which is preliminary data.</text>
</comment>
<feature type="signal peptide" evidence="1">
    <location>
        <begin position="1"/>
        <end position="30"/>
    </location>
</feature>
<organism evidence="3 4">
    <name type="scientific">Triparma verrucosa</name>
    <dbReference type="NCBI Taxonomy" id="1606542"/>
    <lineage>
        <taxon>Eukaryota</taxon>
        <taxon>Sar</taxon>
        <taxon>Stramenopiles</taxon>
        <taxon>Ochrophyta</taxon>
        <taxon>Bolidophyceae</taxon>
        <taxon>Parmales</taxon>
        <taxon>Triparmaceae</taxon>
        <taxon>Triparma</taxon>
    </lineage>
</organism>
<proteinExistence type="predicted"/>
<dbReference type="AlphaFoldDB" id="A0A9W7FBX8"/>
<evidence type="ECO:0000313" key="3">
    <source>
        <dbReference type="EMBL" id="GMI09354.1"/>
    </source>
</evidence>
<evidence type="ECO:0000256" key="1">
    <source>
        <dbReference type="SAM" id="SignalP"/>
    </source>
</evidence>
<dbReference type="InterPro" id="IPR029058">
    <property type="entry name" value="AB_hydrolase_fold"/>
</dbReference>
<keyword evidence="1" id="KW-0732">Signal</keyword>
<protein>
    <recommendedName>
        <fullName evidence="2">Fungal lipase-type domain-containing protein</fullName>
    </recommendedName>
</protein>
<gene>
    <name evidence="3" type="ORF">TrVE_jg764</name>
</gene>
<sequence length="468" mass="50818">MNATIIVAASSMVLAIFAVVFFLLQDAADGGMVNAYGEMTIPQEDGSSLSAKYAMEGTTKSVVFSAASGEKSYMSEFFDADGSRNIQSFEWDANGDGVLCRFNLERDFERFDAMKVSMDSITVGEGSTITVSDGDYDTVTELAVTYTMNEGSAPADWLPAPISEDDCHQLDLDFVYTPDPDDEGEDRKLRERRLGVTTASRLAQAVYDDDSGCYSTNDHIGWQQGEVCYIVEGCNLSFRGSDDNADWVDNILGSVTWVTGAGNTRIHRGFFNQYQSWYNQAWGSVPQSFKNCPTKTWIGHSLGGAIASVAAHQLGGVVNTYAAPKPFVNKARRQNGARTYHESDPVPQQPMTHSHGCGGSGCSLKKVYEQCTKNAGVSIPYPCSCGWRGCRTCWKTIFDGPCIGWSTKTKSESSISNPLSRPYGSGTGSAIFQNIKEKILSFFTSTGSCASAGGHFHSMTACYEPYGQ</sequence>
<feature type="chain" id="PRO_5040912654" description="Fungal lipase-type domain-containing protein" evidence="1">
    <location>
        <begin position="31"/>
        <end position="468"/>
    </location>
</feature>
<name>A0A9W7FBX8_9STRA</name>
<evidence type="ECO:0000259" key="2">
    <source>
        <dbReference type="Pfam" id="PF01764"/>
    </source>
</evidence>
<dbReference type="InterPro" id="IPR002921">
    <property type="entry name" value="Fungal_lipase-type"/>
</dbReference>
<dbReference type="Pfam" id="PF01764">
    <property type="entry name" value="Lipase_3"/>
    <property type="match status" value="1"/>
</dbReference>